<dbReference type="Pfam" id="PF25917">
    <property type="entry name" value="BSH_RND"/>
    <property type="match status" value="1"/>
</dbReference>
<feature type="domain" description="Multidrug resistance protein MdtA-like C-terminal permuted SH3" evidence="6">
    <location>
        <begin position="299"/>
        <end position="360"/>
    </location>
</feature>
<evidence type="ECO:0000259" key="6">
    <source>
        <dbReference type="Pfam" id="PF25967"/>
    </source>
</evidence>
<sequence length="384" mass="42222">MKLVKIIFFIGLAILLHSCSPEQSSNTTPNIEVYKVTAQNVPIYHDFVGSIAGRKDIAIRARVAGFLEGIHFNEGSVVKKGQLLYVIESQQYEAQSAAQMSKLAEAKTNLAHAESELARIEPLAANNAVSQSDLDAAVANFEAAKAMVEAARANLRAANIQLSYTRVKAPITGIIGKTKAKVGDFVGQTPNPVILNVISQIDTILVDFYLTEADYLRIFKEFLAKEITNINNRRMKNNLQLILSDGTIYKEKGNVRFIDREIDVQTGAILVQASFPNPSGLLRPGLFGKVRAKIDVIENGILVPQRCVSEIQGTFMVFVVNSENKVEQRKVKLGDTIGSFWLVKEGLQNGEKIVYEGLQKVKSGMTVNPVEANTEDLNTNEVEN</sequence>
<feature type="coiled-coil region" evidence="2">
    <location>
        <begin position="134"/>
        <end position="161"/>
    </location>
</feature>
<feature type="domain" description="Multidrug resistance protein MdtA-like beta-barrel" evidence="5">
    <location>
        <begin position="203"/>
        <end position="295"/>
    </location>
</feature>
<dbReference type="InterPro" id="IPR058627">
    <property type="entry name" value="MdtA-like_C"/>
</dbReference>
<dbReference type="GO" id="GO:0022857">
    <property type="term" value="F:transmembrane transporter activity"/>
    <property type="evidence" value="ECO:0007669"/>
    <property type="project" value="InterPro"/>
</dbReference>
<dbReference type="Pfam" id="PF25967">
    <property type="entry name" value="RND-MFP_C"/>
    <property type="match status" value="1"/>
</dbReference>
<dbReference type="InterPro" id="IPR058625">
    <property type="entry name" value="MdtA-like_BSH"/>
</dbReference>
<protein>
    <submittedName>
        <fullName evidence="7">Probable Co/Zn/Cd efflux system membrane fusion protein</fullName>
    </submittedName>
</protein>
<proteinExistence type="predicted"/>
<keyword evidence="2" id="KW-0175">Coiled coil</keyword>
<evidence type="ECO:0000259" key="4">
    <source>
        <dbReference type="Pfam" id="PF25917"/>
    </source>
</evidence>
<evidence type="ECO:0000259" key="5">
    <source>
        <dbReference type="Pfam" id="PF25944"/>
    </source>
</evidence>
<reference evidence="7" key="1">
    <citation type="submission" date="2018-06" db="EMBL/GenBank/DDBJ databases">
        <authorList>
            <person name="Zhirakovskaya E."/>
        </authorList>
    </citation>
    <scope>NUCLEOTIDE SEQUENCE</scope>
</reference>
<dbReference type="Gene3D" id="2.40.420.20">
    <property type="match status" value="1"/>
</dbReference>
<dbReference type="PANTHER" id="PTHR30158">
    <property type="entry name" value="ACRA/E-RELATED COMPONENT OF DRUG EFFLUX TRANSPORTER"/>
    <property type="match status" value="1"/>
</dbReference>
<dbReference type="FunFam" id="2.40.420.20:FF:000001">
    <property type="entry name" value="Efflux RND transporter periplasmic adaptor subunit"/>
    <property type="match status" value="1"/>
</dbReference>
<dbReference type="GO" id="GO:0046677">
    <property type="term" value="P:response to antibiotic"/>
    <property type="evidence" value="ECO:0007669"/>
    <property type="project" value="TreeGrafter"/>
</dbReference>
<dbReference type="EMBL" id="UOGD01000022">
    <property type="protein sequence ID" value="VAX15455.1"/>
    <property type="molecule type" value="Genomic_DNA"/>
</dbReference>
<feature type="domain" description="Multidrug resistance protein MdtA-like alpha-helical hairpin" evidence="3">
    <location>
        <begin position="101"/>
        <end position="165"/>
    </location>
</feature>
<accession>A0A3B1C9V9</accession>
<dbReference type="Pfam" id="PF25876">
    <property type="entry name" value="HH_MFP_RND"/>
    <property type="match status" value="1"/>
</dbReference>
<dbReference type="Gene3D" id="2.40.30.170">
    <property type="match status" value="1"/>
</dbReference>
<comment type="subcellular location">
    <subcellularLocation>
        <location evidence="1">Cell envelope</location>
    </subcellularLocation>
</comment>
<dbReference type="AlphaFoldDB" id="A0A3B1C9V9"/>
<name>A0A3B1C9V9_9ZZZZ</name>
<evidence type="ECO:0000313" key="7">
    <source>
        <dbReference type="EMBL" id="VAX15455.1"/>
    </source>
</evidence>
<dbReference type="InterPro" id="IPR058626">
    <property type="entry name" value="MdtA-like_b-barrel"/>
</dbReference>
<dbReference type="SUPFAM" id="SSF111369">
    <property type="entry name" value="HlyD-like secretion proteins"/>
    <property type="match status" value="1"/>
</dbReference>
<organism evidence="7">
    <name type="scientific">hydrothermal vent metagenome</name>
    <dbReference type="NCBI Taxonomy" id="652676"/>
    <lineage>
        <taxon>unclassified sequences</taxon>
        <taxon>metagenomes</taxon>
        <taxon>ecological metagenomes</taxon>
    </lineage>
</organism>
<dbReference type="Pfam" id="PF25944">
    <property type="entry name" value="Beta-barrel_RND"/>
    <property type="match status" value="1"/>
</dbReference>
<feature type="domain" description="Multidrug resistance protein MdtA-like barrel-sandwich hybrid" evidence="4">
    <location>
        <begin position="57"/>
        <end position="188"/>
    </location>
</feature>
<dbReference type="GO" id="GO:0030313">
    <property type="term" value="C:cell envelope"/>
    <property type="evidence" value="ECO:0007669"/>
    <property type="project" value="UniProtKB-SubCell"/>
</dbReference>
<dbReference type="NCBIfam" id="TIGR01730">
    <property type="entry name" value="RND_mfp"/>
    <property type="match status" value="1"/>
</dbReference>
<gene>
    <name evidence="7" type="ORF">MNBD_IGNAVI01-426</name>
</gene>
<evidence type="ECO:0000259" key="3">
    <source>
        <dbReference type="Pfam" id="PF25876"/>
    </source>
</evidence>
<dbReference type="Gene3D" id="1.10.287.470">
    <property type="entry name" value="Helix hairpin bin"/>
    <property type="match status" value="1"/>
</dbReference>
<dbReference type="Gene3D" id="2.40.50.100">
    <property type="match status" value="1"/>
</dbReference>
<dbReference type="InterPro" id="IPR006143">
    <property type="entry name" value="RND_pump_MFP"/>
</dbReference>
<evidence type="ECO:0000256" key="2">
    <source>
        <dbReference type="SAM" id="Coils"/>
    </source>
</evidence>
<dbReference type="GO" id="GO:0005886">
    <property type="term" value="C:plasma membrane"/>
    <property type="evidence" value="ECO:0007669"/>
    <property type="project" value="TreeGrafter"/>
</dbReference>
<dbReference type="InterPro" id="IPR058624">
    <property type="entry name" value="MdtA-like_HH"/>
</dbReference>
<evidence type="ECO:0000256" key="1">
    <source>
        <dbReference type="ARBA" id="ARBA00004196"/>
    </source>
</evidence>